<dbReference type="PANTHER" id="PTHR43464:SF19">
    <property type="entry name" value="UBIQUINONE BIOSYNTHESIS O-METHYLTRANSFERASE, MITOCHONDRIAL"/>
    <property type="match status" value="1"/>
</dbReference>
<dbReference type="RefSeq" id="WP_015830022.1">
    <property type="nucleotide sequence ID" value="NC_012969.1"/>
</dbReference>
<protein>
    <submittedName>
        <fullName evidence="5">Methyltransferase type 12</fullName>
    </submittedName>
</protein>
<evidence type="ECO:0000313" key="6">
    <source>
        <dbReference type="Proteomes" id="UP000002743"/>
    </source>
</evidence>
<organism evidence="5 6">
    <name type="scientific">Methylovorus glucosotrophus (strain SIP3-4)</name>
    <dbReference type="NCBI Taxonomy" id="582744"/>
    <lineage>
        <taxon>Bacteria</taxon>
        <taxon>Pseudomonadati</taxon>
        <taxon>Pseudomonadota</taxon>
        <taxon>Betaproteobacteria</taxon>
        <taxon>Nitrosomonadales</taxon>
        <taxon>Methylophilaceae</taxon>
        <taxon>Methylovorus</taxon>
    </lineage>
</organism>
<dbReference type="PANTHER" id="PTHR43464">
    <property type="entry name" value="METHYLTRANSFERASE"/>
    <property type="match status" value="1"/>
</dbReference>
<sequence length="175" mass="19418">MTPLPTYEASAWLRQHLTGLPAGAHVLDVAAGYGRNTRWLAAQGFRVEAVDIDATACICLSKLANVEALCADLESDPWPYGVDLFDAVVVCRYLHRPLFPSLLSSIKPGGLLIYETFMRGQELLGRPQNPDFLLEPDELRQVVTPGFEVLAFEQGLFKQQTPAMMQRICARKRAS</sequence>
<dbReference type="GO" id="GO:0032259">
    <property type="term" value="P:methylation"/>
    <property type="evidence" value="ECO:0007669"/>
    <property type="project" value="UniProtKB-KW"/>
</dbReference>
<reference evidence="6" key="1">
    <citation type="submission" date="2009-07" db="EMBL/GenBank/DDBJ databases">
        <title>Complete sequence of chromosome of Methylovorus sp. SIP3-4.</title>
        <authorList>
            <person name="Lucas S."/>
            <person name="Copeland A."/>
            <person name="Lapidus A."/>
            <person name="Glavina del Rio T."/>
            <person name="Tice H."/>
            <person name="Bruce D."/>
            <person name="Goodwin L."/>
            <person name="Pitluck S."/>
            <person name="Clum A."/>
            <person name="Larimer F."/>
            <person name="Land M."/>
            <person name="Hauser L."/>
            <person name="Kyrpides N."/>
            <person name="Mikhailova N."/>
            <person name="Kayluzhnaya M."/>
            <person name="Chistoserdova L."/>
        </authorList>
    </citation>
    <scope>NUCLEOTIDE SEQUENCE [LARGE SCALE GENOMIC DNA]</scope>
    <source>
        <strain evidence="6">SIP3-4</strain>
    </source>
</reference>
<evidence type="ECO:0000256" key="1">
    <source>
        <dbReference type="ARBA" id="ARBA00022603"/>
    </source>
</evidence>
<dbReference type="EMBL" id="CP001674">
    <property type="protein sequence ID" value="ACT50544.1"/>
    <property type="molecule type" value="Genomic_DNA"/>
</dbReference>
<dbReference type="InterPro" id="IPR029063">
    <property type="entry name" value="SAM-dependent_MTases_sf"/>
</dbReference>
<name>C6XDB9_METGS</name>
<evidence type="ECO:0000256" key="2">
    <source>
        <dbReference type="ARBA" id="ARBA00022679"/>
    </source>
</evidence>
<keyword evidence="1 5" id="KW-0489">Methyltransferase</keyword>
<keyword evidence="3" id="KW-0949">S-adenosyl-L-methionine</keyword>
<accession>C6XDB9</accession>
<dbReference type="OrthoDB" id="9804312at2"/>
<dbReference type="AlphaFoldDB" id="C6XDB9"/>
<dbReference type="Gene3D" id="3.40.50.150">
    <property type="entry name" value="Vaccinia Virus protein VP39"/>
    <property type="match status" value="1"/>
</dbReference>
<keyword evidence="6" id="KW-1185">Reference proteome</keyword>
<dbReference type="Proteomes" id="UP000002743">
    <property type="component" value="Chromosome"/>
</dbReference>
<keyword evidence="2 5" id="KW-0808">Transferase</keyword>
<dbReference type="HOGENOM" id="CLU_056435_5_2_4"/>
<feature type="domain" description="Methyltransferase" evidence="4">
    <location>
        <begin position="26"/>
        <end position="109"/>
    </location>
</feature>
<dbReference type="Pfam" id="PF13649">
    <property type="entry name" value="Methyltransf_25"/>
    <property type="match status" value="1"/>
</dbReference>
<evidence type="ECO:0000259" key="4">
    <source>
        <dbReference type="Pfam" id="PF13649"/>
    </source>
</evidence>
<dbReference type="STRING" id="582744.Msip34_1298"/>
<dbReference type="eggNOG" id="COG2520">
    <property type="taxonomic scope" value="Bacteria"/>
</dbReference>
<dbReference type="GO" id="GO:0008168">
    <property type="term" value="F:methyltransferase activity"/>
    <property type="evidence" value="ECO:0007669"/>
    <property type="project" value="UniProtKB-KW"/>
</dbReference>
<proteinExistence type="predicted"/>
<evidence type="ECO:0000313" key="5">
    <source>
        <dbReference type="EMBL" id="ACT50544.1"/>
    </source>
</evidence>
<gene>
    <name evidence="5" type="ordered locus">Msip34_1298</name>
</gene>
<dbReference type="InterPro" id="IPR041698">
    <property type="entry name" value="Methyltransf_25"/>
</dbReference>
<dbReference type="CDD" id="cd02440">
    <property type="entry name" value="AdoMet_MTases"/>
    <property type="match status" value="1"/>
</dbReference>
<dbReference type="KEGG" id="mei:Msip34_1298"/>
<evidence type="ECO:0000256" key="3">
    <source>
        <dbReference type="ARBA" id="ARBA00022691"/>
    </source>
</evidence>
<dbReference type="SUPFAM" id="SSF53335">
    <property type="entry name" value="S-adenosyl-L-methionine-dependent methyltransferases"/>
    <property type="match status" value="1"/>
</dbReference>
<reference evidence="5 6" key="2">
    <citation type="journal article" date="2011" name="J. Bacteriol.">
        <title>Genomes of three methylotrophs from a single niche uncover genetic and metabolic divergence of Methylophilaceae.</title>
        <authorList>
            <person name="Lapidus A."/>
            <person name="Clum A."/>
            <person name="Labutti K."/>
            <person name="Kaluzhnaya M.G."/>
            <person name="Lim S."/>
            <person name="Beck D.A."/>
            <person name="Glavina Del Rio T."/>
            <person name="Nolan M."/>
            <person name="Mavromatis K."/>
            <person name="Huntemann M."/>
            <person name="Lucas S."/>
            <person name="Lidstrom M.E."/>
            <person name="Ivanova N."/>
            <person name="Chistoserdova L."/>
        </authorList>
    </citation>
    <scope>NUCLEOTIDE SEQUENCE [LARGE SCALE GENOMIC DNA]</scope>
    <source>
        <strain evidence="5 6">SIP3-4</strain>
    </source>
</reference>